<name>A0AAU9UW59_EUPED</name>
<accession>A0AAU9UW59</accession>
<organism evidence="1 2">
    <name type="scientific">Euphydryas editha</name>
    <name type="common">Edith's checkerspot</name>
    <dbReference type="NCBI Taxonomy" id="104508"/>
    <lineage>
        <taxon>Eukaryota</taxon>
        <taxon>Metazoa</taxon>
        <taxon>Ecdysozoa</taxon>
        <taxon>Arthropoda</taxon>
        <taxon>Hexapoda</taxon>
        <taxon>Insecta</taxon>
        <taxon>Pterygota</taxon>
        <taxon>Neoptera</taxon>
        <taxon>Endopterygota</taxon>
        <taxon>Lepidoptera</taxon>
        <taxon>Glossata</taxon>
        <taxon>Ditrysia</taxon>
        <taxon>Papilionoidea</taxon>
        <taxon>Nymphalidae</taxon>
        <taxon>Nymphalinae</taxon>
        <taxon>Euphydryas</taxon>
    </lineage>
</organism>
<keyword evidence="2" id="KW-1185">Reference proteome</keyword>
<dbReference type="PANTHER" id="PTHR46060:SF3">
    <property type="entry name" value="PROTEIN GVQW3"/>
    <property type="match status" value="1"/>
</dbReference>
<proteinExistence type="predicted"/>
<reference evidence="1" key="1">
    <citation type="submission" date="2022-03" db="EMBL/GenBank/DDBJ databases">
        <authorList>
            <person name="Tunstrom K."/>
        </authorList>
    </citation>
    <scope>NUCLEOTIDE SEQUENCE</scope>
</reference>
<protein>
    <submittedName>
        <fullName evidence="1">Uncharacterized protein</fullName>
    </submittedName>
</protein>
<dbReference type="GO" id="GO:0003676">
    <property type="term" value="F:nucleic acid binding"/>
    <property type="evidence" value="ECO:0007669"/>
    <property type="project" value="InterPro"/>
</dbReference>
<evidence type="ECO:0000313" key="1">
    <source>
        <dbReference type="EMBL" id="CAH2103771.1"/>
    </source>
</evidence>
<evidence type="ECO:0000313" key="2">
    <source>
        <dbReference type="Proteomes" id="UP001153954"/>
    </source>
</evidence>
<dbReference type="PANTHER" id="PTHR46060">
    <property type="entry name" value="MARINER MOS1 TRANSPOSASE-LIKE PROTEIN"/>
    <property type="match status" value="1"/>
</dbReference>
<sequence>MCARWIPRFLTIDQKAKGVRLSNQNSEVFRHNEKEFLRLFMRMDETWIHCHMPDSNRQSEEWLLTSESHYLQHGKTINKQYYISTLLDRWDNEIESKRPHYAPDTTDKLKKLRYEVVLATVFATISPQLLFPVFPVEKWLAGDRFYSNEEIQYETNPFFEGLDADHYKKVIEMLKDRYTNNKSITLDGDYVKE</sequence>
<dbReference type="Proteomes" id="UP001153954">
    <property type="component" value="Unassembled WGS sequence"/>
</dbReference>
<dbReference type="AlphaFoldDB" id="A0AAU9UW59"/>
<dbReference type="InterPro" id="IPR052709">
    <property type="entry name" value="Transposase-MT_Hybrid"/>
</dbReference>
<dbReference type="EMBL" id="CAKOGL010000026">
    <property type="protein sequence ID" value="CAH2103771.1"/>
    <property type="molecule type" value="Genomic_DNA"/>
</dbReference>
<dbReference type="Gene3D" id="3.30.420.10">
    <property type="entry name" value="Ribonuclease H-like superfamily/Ribonuclease H"/>
    <property type="match status" value="1"/>
</dbReference>
<gene>
    <name evidence="1" type="ORF">EEDITHA_LOCUS18239</name>
</gene>
<comment type="caution">
    <text evidence="1">The sequence shown here is derived from an EMBL/GenBank/DDBJ whole genome shotgun (WGS) entry which is preliminary data.</text>
</comment>
<dbReference type="InterPro" id="IPR036397">
    <property type="entry name" value="RNaseH_sf"/>
</dbReference>